<protein>
    <submittedName>
        <fullName evidence="3">FAD-dependent oxidoreductase</fullName>
    </submittedName>
</protein>
<reference evidence="3 4" key="1">
    <citation type="submission" date="2019-03" db="EMBL/GenBank/DDBJ databases">
        <title>Diversity of the mouse oral microbiome.</title>
        <authorList>
            <person name="Joseph S."/>
            <person name="Aduse-Opoku J."/>
            <person name="Curtis M."/>
            <person name="Wade W."/>
            <person name="Hashim A."/>
        </authorList>
    </citation>
    <scope>NUCLEOTIDE SEQUENCE [LARGE SCALE GENOMIC DNA]</scope>
    <source>
        <strain evidence="3 4">P1012</strain>
    </source>
</reference>
<evidence type="ECO:0000313" key="4">
    <source>
        <dbReference type="Proteomes" id="UP000298358"/>
    </source>
</evidence>
<proteinExistence type="predicted"/>
<dbReference type="PANTHER" id="PTHR13847:SF287">
    <property type="entry name" value="FAD-DEPENDENT OXIDOREDUCTASE DOMAIN-CONTAINING PROTEIN 1"/>
    <property type="match status" value="1"/>
</dbReference>
<dbReference type="RefSeq" id="WP_135115210.1">
    <property type="nucleotide sequence ID" value="NZ_JADGLL010000039.1"/>
</dbReference>
<dbReference type="GO" id="GO:0005737">
    <property type="term" value="C:cytoplasm"/>
    <property type="evidence" value="ECO:0007669"/>
    <property type="project" value="TreeGrafter"/>
</dbReference>
<keyword evidence="1" id="KW-0560">Oxidoreductase</keyword>
<evidence type="ECO:0000313" key="3">
    <source>
        <dbReference type="EMBL" id="TFU31984.1"/>
    </source>
</evidence>
<gene>
    <name evidence="3" type="ORF">E4U02_12715</name>
</gene>
<organism evidence="3 4">
    <name type="scientific">Microbacterium paludicola</name>
    <dbReference type="NCBI Taxonomy" id="300019"/>
    <lineage>
        <taxon>Bacteria</taxon>
        <taxon>Bacillati</taxon>
        <taxon>Actinomycetota</taxon>
        <taxon>Actinomycetes</taxon>
        <taxon>Micrococcales</taxon>
        <taxon>Microbacteriaceae</taxon>
        <taxon>Microbacterium</taxon>
    </lineage>
</organism>
<dbReference type="Gene3D" id="3.30.9.10">
    <property type="entry name" value="D-Amino Acid Oxidase, subunit A, domain 2"/>
    <property type="match status" value="1"/>
</dbReference>
<comment type="caution">
    <text evidence="3">The sequence shown here is derived from an EMBL/GenBank/DDBJ whole genome shotgun (WGS) entry which is preliminary data.</text>
</comment>
<dbReference type="Pfam" id="PF01266">
    <property type="entry name" value="DAO"/>
    <property type="match status" value="1"/>
</dbReference>
<evidence type="ECO:0000256" key="1">
    <source>
        <dbReference type="ARBA" id="ARBA00023002"/>
    </source>
</evidence>
<dbReference type="GO" id="GO:0016491">
    <property type="term" value="F:oxidoreductase activity"/>
    <property type="evidence" value="ECO:0007669"/>
    <property type="project" value="UniProtKB-KW"/>
</dbReference>
<dbReference type="Gene3D" id="3.50.50.60">
    <property type="entry name" value="FAD/NAD(P)-binding domain"/>
    <property type="match status" value="1"/>
</dbReference>
<dbReference type="EMBL" id="SPQB01000039">
    <property type="protein sequence ID" value="TFU31984.1"/>
    <property type="molecule type" value="Genomic_DNA"/>
</dbReference>
<feature type="domain" description="FAD dependent oxidoreductase" evidence="2">
    <location>
        <begin position="4"/>
        <end position="365"/>
    </location>
</feature>
<accession>A0A4Y9FS16</accession>
<name>A0A4Y9FS16_9MICO</name>
<dbReference type="AlphaFoldDB" id="A0A4Y9FS16"/>
<evidence type="ECO:0000259" key="2">
    <source>
        <dbReference type="Pfam" id="PF01266"/>
    </source>
</evidence>
<dbReference type="SUPFAM" id="SSF51905">
    <property type="entry name" value="FAD/NAD(P)-binding domain"/>
    <property type="match status" value="1"/>
</dbReference>
<dbReference type="OrthoDB" id="9806257at2"/>
<dbReference type="InterPro" id="IPR036188">
    <property type="entry name" value="FAD/NAD-bd_sf"/>
</dbReference>
<dbReference type="PANTHER" id="PTHR13847">
    <property type="entry name" value="SARCOSINE DEHYDROGENASE-RELATED"/>
    <property type="match status" value="1"/>
</dbReference>
<dbReference type="SUPFAM" id="SSF54373">
    <property type="entry name" value="FAD-linked reductases, C-terminal domain"/>
    <property type="match status" value="1"/>
</dbReference>
<dbReference type="InterPro" id="IPR006076">
    <property type="entry name" value="FAD-dep_OxRdtase"/>
</dbReference>
<sequence>MSYDVIVIGAGIIGAAAARSLALTGRRVAVVERGAAASGTSAHGEGNLLVSDKGPGPELDLALDASSRWPRVAAELADENPEIPSIEFEPKGGVVVSTTEQGAQPLLDFAARQSAAGVDARPIGITEARRLEPWLNERLTAAVWYPQDAQVQPTIATEAFLASARRAGARVHTGTTVLGPLEDAGGALVGVRTDRGSVAAPAIINCAGPWAGHVADLLRAPIPVRPRRGMVLVTTRMPHRVRHKVYDADYVGAVGSSDAALQTSSVVESTAAGTVLIGSSRQQVGFSDEFRAEIVAELARKAMLLFPFLRHASALRSYSGFRPYMPDHLPLIGPDPRRPGLWHAAGHEGAGIGLAVSTAALLTDLMDGRPTAVAPDGFAVDRPTLAPHLEEVAA</sequence>
<dbReference type="Proteomes" id="UP000298358">
    <property type="component" value="Unassembled WGS sequence"/>
</dbReference>
<keyword evidence="4" id="KW-1185">Reference proteome</keyword>